<feature type="signal peptide" evidence="1">
    <location>
        <begin position="1"/>
        <end position="33"/>
    </location>
</feature>
<gene>
    <name evidence="2" type="ORF">ACH3VR_20840</name>
</gene>
<sequence>MRSENKKIRAMMVGLLGVAIALSGVAVASPAVAASTSYQGGDGDPSTCTNAYTVKSAPIYGQRGVTAGKQIGVLELRYSSGCRANWSRVTLYQQSFTSPILIQQDLNTEGRWTTTSDYGLSVRYNPVTKWGRYIRLQNVNSTACVQTWISSDFGTLNYHTVGARVCA</sequence>
<protein>
    <submittedName>
        <fullName evidence="2">DUF2690 domain-containing protein</fullName>
    </submittedName>
</protein>
<dbReference type="InterPro" id="IPR021224">
    <property type="entry name" value="DUF2690"/>
</dbReference>
<comment type="caution">
    <text evidence="2">The sequence shown here is derived from an EMBL/GenBank/DDBJ whole genome shotgun (WGS) entry which is preliminary data.</text>
</comment>
<evidence type="ECO:0000313" key="2">
    <source>
        <dbReference type="EMBL" id="MFH8252825.1"/>
    </source>
</evidence>
<accession>A0ABW7QDL3</accession>
<organism evidence="2 3">
    <name type="scientific">Microbacterium alkaliflavum</name>
    <dbReference type="NCBI Taxonomy" id="3248839"/>
    <lineage>
        <taxon>Bacteria</taxon>
        <taxon>Bacillati</taxon>
        <taxon>Actinomycetota</taxon>
        <taxon>Actinomycetes</taxon>
        <taxon>Micrococcales</taxon>
        <taxon>Microbacteriaceae</taxon>
        <taxon>Microbacterium</taxon>
    </lineage>
</organism>
<feature type="chain" id="PRO_5047267466" evidence="1">
    <location>
        <begin position="34"/>
        <end position="167"/>
    </location>
</feature>
<evidence type="ECO:0000256" key="1">
    <source>
        <dbReference type="SAM" id="SignalP"/>
    </source>
</evidence>
<dbReference type="Proteomes" id="UP001610861">
    <property type="component" value="Unassembled WGS sequence"/>
</dbReference>
<name>A0ABW7QDL3_9MICO</name>
<dbReference type="EMBL" id="JBIQWL010000012">
    <property type="protein sequence ID" value="MFH8252825.1"/>
    <property type="molecule type" value="Genomic_DNA"/>
</dbReference>
<reference evidence="2 3" key="1">
    <citation type="submission" date="2024-09" db="EMBL/GenBank/DDBJ databases">
        <authorList>
            <person name="Pan X."/>
        </authorList>
    </citation>
    <scope>NUCLEOTIDE SEQUENCE [LARGE SCALE GENOMIC DNA]</scope>
    <source>
        <strain evidence="2 3">B2969</strain>
    </source>
</reference>
<dbReference type="RefSeq" id="WP_397558253.1">
    <property type="nucleotide sequence ID" value="NZ_JBIQWL010000012.1"/>
</dbReference>
<evidence type="ECO:0000313" key="3">
    <source>
        <dbReference type="Proteomes" id="UP001610861"/>
    </source>
</evidence>
<keyword evidence="1" id="KW-0732">Signal</keyword>
<dbReference type="Pfam" id="PF10901">
    <property type="entry name" value="DUF2690"/>
    <property type="match status" value="1"/>
</dbReference>
<proteinExistence type="predicted"/>
<keyword evidence="3" id="KW-1185">Reference proteome</keyword>